<reference evidence="2 3" key="1">
    <citation type="submission" date="2024-11" db="EMBL/GenBank/DDBJ databases">
        <title>Chromosome-level genome assembly of the freshwater bivalve Anodonta woodiana.</title>
        <authorList>
            <person name="Chen X."/>
        </authorList>
    </citation>
    <scope>NUCLEOTIDE SEQUENCE [LARGE SCALE GENOMIC DNA]</scope>
    <source>
        <strain evidence="2">MN2024</strain>
        <tissue evidence="2">Gills</tissue>
    </source>
</reference>
<sequence length="86" mass="9499">MICADVTECIDYVSEVFDTVLKGEELLAGLCLKSSKIGDGIETVAEIVYVEMRIVVEEKVGDEKNESRESKGGRGERIGRKETTEN</sequence>
<comment type="caution">
    <text evidence="2">The sequence shown here is derived from an EMBL/GenBank/DDBJ whole genome shotgun (WGS) entry which is preliminary data.</text>
</comment>
<proteinExistence type="predicted"/>
<evidence type="ECO:0000313" key="2">
    <source>
        <dbReference type="EMBL" id="KAL3874439.1"/>
    </source>
</evidence>
<name>A0ABD3WKE9_SINWO</name>
<dbReference type="EMBL" id="JBJQND010000006">
    <property type="protein sequence ID" value="KAL3874439.1"/>
    <property type="molecule type" value="Genomic_DNA"/>
</dbReference>
<evidence type="ECO:0000256" key="1">
    <source>
        <dbReference type="SAM" id="MobiDB-lite"/>
    </source>
</evidence>
<gene>
    <name evidence="2" type="ORF">ACJMK2_037451</name>
</gene>
<dbReference type="Proteomes" id="UP001634394">
    <property type="component" value="Unassembled WGS sequence"/>
</dbReference>
<dbReference type="AlphaFoldDB" id="A0ABD3WKE9"/>
<feature type="region of interest" description="Disordered" evidence="1">
    <location>
        <begin position="60"/>
        <end position="86"/>
    </location>
</feature>
<protein>
    <submittedName>
        <fullName evidence="2">Uncharacterized protein</fullName>
    </submittedName>
</protein>
<keyword evidence="3" id="KW-1185">Reference proteome</keyword>
<accession>A0ABD3WKE9</accession>
<evidence type="ECO:0000313" key="3">
    <source>
        <dbReference type="Proteomes" id="UP001634394"/>
    </source>
</evidence>
<organism evidence="2 3">
    <name type="scientific">Sinanodonta woodiana</name>
    <name type="common">Chinese pond mussel</name>
    <name type="synonym">Anodonta woodiana</name>
    <dbReference type="NCBI Taxonomy" id="1069815"/>
    <lineage>
        <taxon>Eukaryota</taxon>
        <taxon>Metazoa</taxon>
        <taxon>Spiralia</taxon>
        <taxon>Lophotrochozoa</taxon>
        <taxon>Mollusca</taxon>
        <taxon>Bivalvia</taxon>
        <taxon>Autobranchia</taxon>
        <taxon>Heteroconchia</taxon>
        <taxon>Palaeoheterodonta</taxon>
        <taxon>Unionida</taxon>
        <taxon>Unionoidea</taxon>
        <taxon>Unionidae</taxon>
        <taxon>Unioninae</taxon>
        <taxon>Sinanodonta</taxon>
    </lineage>
</organism>